<dbReference type="Pfam" id="PF03720">
    <property type="entry name" value="UDPG_MGDP_dh_C"/>
    <property type="match status" value="1"/>
</dbReference>
<dbReference type="InterPro" id="IPR017476">
    <property type="entry name" value="UDP-Glc/GDP-Man"/>
</dbReference>
<organism evidence="4">
    <name type="scientific">marine sediment metagenome</name>
    <dbReference type="NCBI Taxonomy" id="412755"/>
    <lineage>
        <taxon>unclassified sequences</taxon>
        <taxon>metagenomes</taxon>
        <taxon>ecological metagenomes</taxon>
    </lineage>
</organism>
<dbReference type="GO" id="GO:0051287">
    <property type="term" value="F:NAD binding"/>
    <property type="evidence" value="ECO:0007669"/>
    <property type="project" value="InterPro"/>
</dbReference>
<dbReference type="GO" id="GO:0000271">
    <property type="term" value="P:polysaccharide biosynthetic process"/>
    <property type="evidence" value="ECO:0007669"/>
    <property type="project" value="InterPro"/>
</dbReference>
<sequence length="420" mass="46385">MTTLTNISYLHSRIKQNLETEIIVAGLGYVGNPLAKLLMKHYPRVSGVDPNPKRVEGVGVEAHIDYDYLRTTSVNVVIVCVPTPLSKTHEPDLSYIVSATEDVAQYIIKRAGSPVLVVIESTTYPGTTEELILPILQKVGVLGKDFFLAYSPERLDPGNEEWNIGNTPKIISGVTEDCLTLVEALYEPVVPVVKVSSPKVAEMTKLLENTFRATNVALVNEIAIVCDKLEIDVWEVVKAAATKPFGFMPFRPGPGLGGHCLPVDPQYLAWKLKTLNYNTRFIQTATEINSEMPAYWVSKVQDALNEKQRSIKSESILVLGVGYKPDTDDIRESPALDIIKLLQDKGAVVYYHDPLVKDLSPLLEMKSVADSELNYDGIFGYGAVILATDHSVYFDQVPGILDTLKYPPEHLCVVDTRGVL</sequence>
<dbReference type="AlphaFoldDB" id="A0A0F9T8P1"/>
<dbReference type="PANTHER" id="PTHR43491:SF1">
    <property type="entry name" value="UDP-N-ACETYL-D-MANNOSAMINE DEHYDROGENASE"/>
    <property type="match status" value="1"/>
</dbReference>
<dbReference type="Pfam" id="PF00984">
    <property type="entry name" value="UDPG_MGDP_dh"/>
    <property type="match status" value="1"/>
</dbReference>
<name>A0A0F9T8P1_9ZZZZ</name>
<dbReference type="SUPFAM" id="SSF51735">
    <property type="entry name" value="NAD(P)-binding Rossmann-fold domains"/>
    <property type="match status" value="1"/>
</dbReference>
<proteinExistence type="predicted"/>
<dbReference type="SUPFAM" id="SSF48179">
    <property type="entry name" value="6-phosphogluconate dehydrogenase C-terminal domain-like"/>
    <property type="match status" value="1"/>
</dbReference>
<dbReference type="InterPro" id="IPR008927">
    <property type="entry name" value="6-PGluconate_DH-like_C_sf"/>
</dbReference>
<dbReference type="PANTHER" id="PTHR43491">
    <property type="entry name" value="UDP-N-ACETYL-D-MANNOSAMINE DEHYDROGENASE"/>
    <property type="match status" value="1"/>
</dbReference>
<reference evidence="4" key="1">
    <citation type="journal article" date="2015" name="Nature">
        <title>Complex archaea that bridge the gap between prokaryotes and eukaryotes.</title>
        <authorList>
            <person name="Spang A."/>
            <person name="Saw J.H."/>
            <person name="Jorgensen S.L."/>
            <person name="Zaremba-Niedzwiedzka K."/>
            <person name="Martijn J."/>
            <person name="Lind A.E."/>
            <person name="van Eijk R."/>
            <person name="Schleper C."/>
            <person name="Guy L."/>
            <person name="Ettema T.J."/>
        </authorList>
    </citation>
    <scope>NUCLEOTIDE SEQUENCE</scope>
</reference>
<dbReference type="InterPro" id="IPR028359">
    <property type="entry name" value="UDP_ManNAc/GlcNAc_DH"/>
</dbReference>
<dbReference type="InterPro" id="IPR036220">
    <property type="entry name" value="UDP-Glc/GDP-Man_DH_C_sf"/>
</dbReference>
<dbReference type="InterPro" id="IPR001732">
    <property type="entry name" value="UDP-Glc/GDP-Man_DH_N"/>
</dbReference>
<feature type="domain" description="UDP-glucose/GDP-mannose dehydrogenase C-terminal" evidence="3">
    <location>
        <begin position="317"/>
        <end position="408"/>
    </location>
</feature>
<accession>A0A0F9T8P1</accession>
<dbReference type="Gene3D" id="3.40.50.720">
    <property type="entry name" value="NAD(P)-binding Rossmann-like Domain"/>
    <property type="match status" value="2"/>
</dbReference>
<dbReference type="GO" id="GO:0016628">
    <property type="term" value="F:oxidoreductase activity, acting on the CH-CH group of donors, NAD or NADP as acceptor"/>
    <property type="evidence" value="ECO:0007669"/>
    <property type="project" value="InterPro"/>
</dbReference>
<evidence type="ECO:0000313" key="4">
    <source>
        <dbReference type="EMBL" id="KKN71317.1"/>
    </source>
</evidence>
<evidence type="ECO:0000256" key="1">
    <source>
        <dbReference type="ARBA" id="ARBA00023002"/>
    </source>
</evidence>
<dbReference type="PIRSF" id="PIRSF500136">
    <property type="entry name" value="UDP_ManNAc_DH"/>
    <property type="match status" value="1"/>
</dbReference>
<comment type="caution">
    <text evidence="4">The sequence shown here is derived from an EMBL/GenBank/DDBJ whole genome shotgun (WGS) entry which is preliminary data.</text>
</comment>
<evidence type="ECO:0000256" key="2">
    <source>
        <dbReference type="ARBA" id="ARBA00023027"/>
    </source>
</evidence>
<dbReference type="PIRSF" id="PIRSF000124">
    <property type="entry name" value="UDPglc_GDPman_dh"/>
    <property type="match status" value="1"/>
</dbReference>
<dbReference type="NCBIfam" id="TIGR03026">
    <property type="entry name" value="NDP-sugDHase"/>
    <property type="match status" value="1"/>
</dbReference>
<dbReference type="GO" id="GO:0016616">
    <property type="term" value="F:oxidoreductase activity, acting on the CH-OH group of donors, NAD or NADP as acceptor"/>
    <property type="evidence" value="ECO:0007669"/>
    <property type="project" value="InterPro"/>
</dbReference>
<dbReference type="InterPro" id="IPR014027">
    <property type="entry name" value="UDP-Glc/GDP-Man_DH_C"/>
</dbReference>
<dbReference type="InterPro" id="IPR014026">
    <property type="entry name" value="UDP-Glc/GDP-Man_DH_dimer"/>
</dbReference>
<gene>
    <name evidence="4" type="ORF">LCGC14_0422270</name>
</gene>
<dbReference type="SMART" id="SM00984">
    <property type="entry name" value="UDPG_MGDP_dh_C"/>
    <property type="match status" value="1"/>
</dbReference>
<keyword evidence="2" id="KW-0520">NAD</keyword>
<dbReference type="SUPFAM" id="SSF52413">
    <property type="entry name" value="UDP-glucose/GDP-mannose dehydrogenase C-terminal domain"/>
    <property type="match status" value="1"/>
</dbReference>
<keyword evidence="1" id="KW-0560">Oxidoreductase</keyword>
<dbReference type="Pfam" id="PF03721">
    <property type="entry name" value="UDPG_MGDP_dh_N"/>
    <property type="match status" value="1"/>
</dbReference>
<protein>
    <recommendedName>
        <fullName evidence="3">UDP-glucose/GDP-mannose dehydrogenase C-terminal domain-containing protein</fullName>
    </recommendedName>
</protein>
<dbReference type="EMBL" id="LAZR01000386">
    <property type="protein sequence ID" value="KKN71317.1"/>
    <property type="molecule type" value="Genomic_DNA"/>
</dbReference>
<evidence type="ECO:0000259" key="3">
    <source>
        <dbReference type="SMART" id="SM00984"/>
    </source>
</evidence>
<dbReference type="InterPro" id="IPR036291">
    <property type="entry name" value="NAD(P)-bd_dom_sf"/>
</dbReference>